<dbReference type="EMBL" id="CAFABE010000047">
    <property type="protein sequence ID" value="CAB4829907.1"/>
    <property type="molecule type" value="Genomic_DNA"/>
</dbReference>
<protein>
    <submittedName>
        <fullName evidence="3">Unannotated protein</fullName>
    </submittedName>
</protein>
<dbReference type="EMBL" id="CAFBPM010000035">
    <property type="protein sequence ID" value="CAB5032603.1"/>
    <property type="molecule type" value="Genomic_DNA"/>
</dbReference>
<evidence type="ECO:0000313" key="2">
    <source>
        <dbReference type="EMBL" id="CAB4882853.1"/>
    </source>
</evidence>
<name>A0A6J7RUQ5_9ZZZZ</name>
<proteinExistence type="predicted"/>
<accession>A0A6J7RUQ5</accession>
<reference evidence="3" key="1">
    <citation type="submission" date="2020-05" db="EMBL/GenBank/DDBJ databases">
        <authorList>
            <person name="Chiriac C."/>
            <person name="Salcher M."/>
            <person name="Ghai R."/>
            <person name="Kavagutti S V."/>
        </authorList>
    </citation>
    <scope>NUCLEOTIDE SEQUENCE</scope>
</reference>
<dbReference type="EMBL" id="CAFBLT010000003">
    <property type="protein sequence ID" value="CAB4882853.1"/>
    <property type="molecule type" value="Genomic_DNA"/>
</dbReference>
<organism evidence="3">
    <name type="scientific">freshwater metagenome</name>
    <dbReference type="NCBI Taxonomy" id="449393"/>
    <lineage>
        <taxon>unclassified sequences</taxon>
        <taxon>metagenomes</taxon>
        <taxon>ecological metagenomes</taxon>
    </lineage>
</organism>
<sequence>MSPKARKEVLDFDGTDPEPLLSALGDLSHQEGWMNLTPGVPSDAIVEESSLFSWLSGARPQAAPMATWMPPATGSPKPGVLGVLHARGRLHPDGVAKLKSIPASWSCRQDHARRGLLFEVDQSTPEEMSKAMMGIVEELATLPTTGRFFVEVFRR</sequence>
<dbReference type="AlphaFoldDB" id="A0A6J7RUQ5"/>
<gene>
    <name evidence="1" type="ORF">UFOPK3164_01061</name>
    <name evidence="2" type="ORF">UFOPK3427_01688</name>
    <name evidence="3" type="ORF">UFOPK4112_01847</name>
</gene>
<evidence type="ECO:0000313" key="1">
    <source>
        <dbReference type="EMBL" id="CAB4829907.1"/>
    </source>
</evidence>
<evidence type="ECO:0000313" key="3">
    <source>
        <dbReference type="EMBL" id="CAB5032603.1"/>
    </source>
</evidence>